<keyword evidence="3" id="KW-1185">Reference proteome</keyword>
<dbReference type="Gene3D" id="2.160.10.10">
    <property type="entry name" value="Hexapeptide repeat proteins"/>
    <property type="match status" value="1"/>
</dbReference>
<organism evidence="2 3">
    <name type="scientific">Rhodococcus baikonurensis</name>
    <dbReference type="NCBI Taxonomy" id="172041"/>
    <lineage>
        <taxon>Bacteria</taxon>
        <taxon>Bacillati</taxon>
        <taxon>Actinomycetota</taxon>
        <taxon>Actinomycetes</taxon>
        <taxon>Mycobacteriales</taxon>
        <taxon>Nocardiaceae</taxon>
        <taxon>Rhodococcus</taxon>
        <taxon>Rhodococcus erythropolis group</taxon>
    </lineage>
</organism>
<dbReference type="InterPro" id="IPR050179">
    <property type="entry name" value="Trans_hexapeptide_repeat"/>
</dbReference>
<dbReference type="Proteomes" id="UP001589587">
    <property type="component" value="Unassembled WGS sequence"/>
</dbReference>
<keyword evidence="2" id="KW-0012">Acyltransferase</keyword>
<dbReference type="EC" id="2.3.1.-" evidence="2"/>
<dbReference type="SUPFAM" id="SSF51161">
    <property type="entry name" value="Trimeric LpxA-like enzymes"/>
    <property type="match status" value="1"/>
</dbReference>
<dbReference type="PANTHER" id="PTHR43300">
    <property type="entry name" value="ACETYLTRANSFERASE"/>
    <property type="match status" value="1"/>
</dbReference>
<dbReference type="GO" id="GO:0016746">
    <property type="term" value="F:acyltransferase activity"/>
    <property type="evidence" value="ECO:0007669"/>
    <property type="project" value="UniProtKB-KW"/>
</dbReference>
<reference evidence="2 3" key="1">
    <citation type="submission" date="2024-09" db="EMBL/GenBank/DDBJ databases">
        <authorList>
            <person name="Sun Q."/>
            <person name="Mori K."/>
        </authorList>
    </citation>
    <scope>NUCLEOTIDE SEQUENCE [LARGE SCALE GENOMIC DNA]</scope>
    <source>
        <strain evidence="2 3">JCM 11411</strain>
    </source>
</reference>
<keyword evidence="2" id="KW-0808">Transferase</keyword>
<accession>A0ABV5XJ97</accession>
<name>A0ABV5XJ97_9NOCA</name>
<dbReference type="Pfam" id="PF00132">
    <property type="entry name" value="Hexapep"/>
    <property type="match status" value="1"/>
</dbReference>
<proteinExistence type="predicted"/>
<dbReference type="InterPro" id="IPR011004">
    <property type="entry name" value="Trimer_LpxA-like_sf"/>
</dbReference>
<feature type="region of interest" description="Disordered" evidence="1">
    <location>
        <begin position="1"/>
        <end position="28"/>
    </location>
</feature>
<sequence length="224" mass="24449">MNASDPTASDPTAQGQTAPDPTNVHPMAGQPRVVLLKPLIDNPLIEVGEYTYYDDPEFAGEFETRNVLHHYGPDKLVIGKFCALATGVTFIMNGANHRMNGVSTYPFPIMGGDWARHMDLVQDLPSRGDTVVGNDVWFGGNVTVMPGVRIGHGAIVSTGAVVTRDVPDYAIVGGNPATEIKRRFSAEDIEKLVRIAWWDWPIEKITRHVRVISDGSVAELEAVE</sequence>
<evidence type="ECO:0000313" key="3">
    <source>
        <dbReference type="Proteomes" id="UP001589587"/>
    </source>
</evidence>
<gene>
    <name evidence="2" type="ORF">ACFFQ6_20155</name>
</gene>
<dbReference type="EMBL" id="JBHMAS010000049">
    <property type="protein sequence ID" value="MFB9782017.1"/>
    <property type="molecule type" value="Genomic_DNA"/>
</dbReference>
<dbReference type="RefSeq" id="WP_378375281.1">
    <property type="nucleotide sequence ID" value="NZ_JBHMAS010000049.1"/>
</dbReference>
<evidence type="ECO:0000256" key="1">
    <source>
        <dbReference type="SAM" id="MobiDB-lite"/>
    </source>
</evidence>
<dbReference type="InterPro" id="IPR001451">
    <property type="entry name" value="Hexapep"/>
</dbReference>
<feature type="compositionally biased region" description="Polar residues" evidence="1">
    <location>
        <begin position="1"/>
        <end position="20"/>
    </location>
</feature>
<dbReference type="PANTHER" id="PTHR43300:SF11">
    <property type="entry name" value="ACETYLTRANSFERASE RV3034C-RELATED"/>
    <property type="match status" value="1"/>
</dbReference>
<evidence type="ECO:0000313" key="2">
    <source>
        <dbReference type="EMBL" id="MFB9782017.1"/>
    </source>
</evidence>
<comment type="caution">
    <text evidence="2">The sequence shown here is derived from an EMBL/GenBank/DDBJ whole genome shotgun (WGS) entry which is preliminary data.</text>
</comment>
<protein>
    <submittedName>
        <fullName evidence="2">CatB-related O-acetyltransferase</fullName>
        <ecNumber evidence="2">2.3.1.-</ecNumber>
    </submittedName>
</protein>
<dbReference type="CDD" id="cd03349">
    <property type="entry name" value="LbH_XAT"/>
    <property type="match status" value="1"/>
</dbReference>